<dbReference type="InterPro" id="IPR004045">
    <property type="entry name" value="Glutathione_S-Trfase_N"/>
</dbReference>
<keyword evidence="3" id="KW-1185">Reference proteome</keyword>
<name>A0ABN8T1F4_9CNID</name>
<comment type="caution">
    <text evidence="2">The sequence shown here is derived from an EMBL/GenBank/DDBJ whole genome shotgun (WGS) entry which is preliminary data.</text>
</comment>
<evidence type="ECO:0000313" key="3">
    <source>
        <dbReference type="Proteomes" id="UP001159427"/>
    </source>
</evidence>
<proteinExistence type="predicted"/>
<dbReference type="Pfam" id="PF02798">
    <property type="entry name" value="GST_N"/>
    <property type="match status" value="1"/>
</dbReference>
<dbReference type="SUPFAM" id="SSF52833">
    <property type="entry name" value="Thioredoxin-like"/>
    <property type="match status" value="1"/>
</dbReference>
<reference evidence="2 3" key="1">
    <citation type="submission" date="2022-05" db="EMBL/GenBank/DDBJ databases">
        <authorList>
            <consortium name="Genoscope - CEA"/>
            <person name="William W."/>
        </authorList>
    </citation>
    <scope>NUCLEOTIDE SEQUENCE [LARGE SCALE GENOMIC DNA]</scope>
</reference>
<gene>
    <name evidence="2" type="ORF">PEVE_00034425</name>
</gene>
<feature type="domain" description="GST N-terminal" evidence="1">
    <location>
        <begin position="4"/>
        <end position="82"/>
    </location>
</feature>
<dbReference type="InterPro" id="IPR050213">
    <property type="entry name" value="GST_superfamily"/>
</dbReference>
<dbReference type="CDD" id="cd03039">
    <property type="entry name" value="GST_N_Sigma_like"/>
    <property type="match status" value="1"/>
</dbReference>
<dbReference type="PANTHER" id="PTHR11571:SF150">
    <property type="entry name" value="GLUTATHIONE S-TRANSFERASE"/>
    <property type="match status" value="1"/>
</dbReference>
<dbReference type="Proteomes" id="UP001159427">
    <property type="component" value="Unassembled WGS sequence"/>
</dbReference>
<dbReference type="InterPro" id="IPR036249">
    <property type="entry name" value="Thioredoxin-like_sf"/>
</dbReference>
<accession>A0ABN8T1F4</accession>
<dbReference type="PANTHER" id="PTHR11571">
    <property type="entry name" value="GLUTATHIONE S-TRANSFERASE"/>
    <property type="match status" value="1"/>
</dbReference>
<evidence type="ECO:0000313" key="2">
    <source>
        <dbReference type="EMBL" id="CAH3197145.1"/>
    </source>
</evidence>
<sequence>MSGGGYKLYYFPVRARGEMDRWAFAAAKIDFEDIRLNREEWLKEKESGRPPLGQMPFIVTPEGKTLAQSGAILKYICKKGGK</sequence>
<dbReference type="PROSITE" id="PS50404">
    <property type="entry name" value="GST_NTER"/>
    <property type="match status" value="1"/>
</dbReference>
<dbReference type="Gene3D" id="1.20.1050.130">
    <property type="match status" value="1"/>
</dbReference>
<evidence type="ECO:0000259" key="1">
    <source>
        <dbReference type="PROSITE" id="PS50404"/>
    </source>
</evidence>
<dbReference type="EMBL" id="CALNXI010005209">
    <property type="protein sequence ID" value="CAH3197145.1"/>
    <property type="molecule type" value="Genomic_DNA"/>
</dbReference>
<organism evidence="2 3">
    <name type="scientific">Porites evermanni</name>
    <dbReference type="NCBI Taxonomy" id="104178"/>
    <lineage>
        <taxon>Eukaryota</taxon>
        <taxon>Metazoa</taxon>
        <taxon>Cnidaria</taxon>
        <taxon>Anthozoa</taxon>
        <taxon>Hexacorallia</taxon>
        <taxon>Scleractinia</taxon>
        <taxon>Fungiina</taxon>
        <taxon>Poritidae</taxon>
        <taxon>Porites</taxon>
    </lineage>
</organism>
<protein>
    <recommendedName>
        <fullName evidence="1">GST N-terminal domain-containing protein</fullName>
    </recommendedName>
</protein>